<gene>
    <name evidence="1" type="ORF">H5410_023973</name>
</gene>
<protein>
    <submittedName>
        <fullName evidence="1">Uncharacterized protein</fullName>
    </submittedName>
</protein>
<keyword evidence="2" id="KW-1185">Reference proteome</keyword>
<name>A0A9J5ZKN7_SOLCO</name>
<evidence type="ECO:0000313" key="2">
    <source>
        <dbReference type="Proteomes" id="UP000824120"/>
    </source>
</evidence>
<dbReference type="AlphaFoldDB" id="A0A9J5ZKN7"/>
<reference evidence="1 2" key="1">
    <citation type="submission" date="2020-09" db="EMBL/GenBank/DDBJ databases">
        <title>De no assembly of potato wild relative species, Solanum commersonii.</title>
        <authorList>
            <person name="Cho K."/>
        </authorList>
    </citation>
    <scope>NUCLEOTIDE SEQUENCE [LARGE SCALE GENOMIC DNA]</scope>
    <source>
        <strain evidence="1">LZ3.2</strain>
        <tissue evidence="1">Leaf</tissue>
    </source>
</reference>
<feature type="non-terminal residue" evidence="1">
    <location>
        <position position="63"/>
    </location>
</feature>
<organism evidence="1 2">
    <name type="scientific">Solanum commersonii</name>
    <name type="common">Commerson's wild potato</name>
    <name type="synonym">Commerson's nightshade</name>
    <dbReference type="NCBI Taxonomy" id="4109"/>
    <lineage>
        <taxon>Eukaryota</taxon>
        <taxon>Viridiplantae</taxon>
        <taxon>Streptophyta</taxon>
        <taxon>Embryophyta</taxon>
        <taxon>Tracheophyta</taxon>
        <taxon>Spermatophyta</taxon>
        <taxon>Magnoliopsida</taxon>
        <taxon>eudicotyledons</taxon>
        <taxon>Gunneridae</taxon>
        <taxon>Pentapetalae</taxon>
        <taxon>asterids</taxon>
        <taxon>lamiids</taxon>
        <taxon>Solanales</taxon>
        <taxon>Solanaceae</taxon>
        <taxon>Solanoideae</taxon>
        <taxon>Solaneae</taxon>
        <taxon>Solanum</taxon>
    </lineage>
</organism>
<comment type="caution">
    <text evidence="1">The sequence shown here is derived from an EMBL/GenBank/DDBJ whole genome shotgun (WGS) entry which is preliminary data.</text>
</comment>
<dbReference type="EMBL" id="JACXVP010000004">
    <property type="protein sequence ID" value="KAG5612692.1"/>
    <property type="molecule type" value="Genomic_DNA"/>
</dbReference>
<proteinExistence type="predicted"/>
<dbReference type="Proteomes" id="UP000824120">
    <property type="component" value="Chromosome 4"/>
</dbReference>
<evidence type="ECO:0000313" key="1">
    <source>
        <dbReference type="EMBL" id="KAG5612692.1"/>
    </source>
</evidence>
<accession>A0A9J5ZKN7</accession>
<sequence length="63" mass="6866">LLCLNISDARSLGDLIVLVQLSLYSLTIECQTPLFMPVGTQDCMFRTLGHARILILFAVAAAD</sequence>